<evidence type="ECO:0000259" key="20">
    <source>
        <dbReference type="PROSITE" id="PS00631"/>
    </source>
</evidence>
<evidence type="ECO:0000256" key="11">
    <source>
        <dbReference type="ARBA" id="ARBA00023625"/>
    </source>
</evidence>
<dbReference type="GO" id="GO:0006508">
    <property type="term" value="P:proteolysis"/>
    <property type="evidence" value="ECO:0007669"/>
    <property type="project" value="UniProtKB-KW"/>
</dbReference>
<dbReference type="InterPro" id="IPR000819">
    <property type="entry name" value="Peptidase_M17_C"/>
</dbReference>
<evidence type="ECO:0000256" key="9">
    <source>
        <dbReference type="ARBA" id="ARBA00022801"/>
    </source>
</evidence>
<dbReference type="GO" id="GO:0030145">
    <property type="term" value="F:manganese ion binding"/>
    <property type="evidence" value="ECO:0007669"/>
    <property type="project" value="InterPro"/>
</dbReference>
<dbReference type="HAMAP" id="MF_00181">
    <property type="entry name" value="Cytosol_peptidase_M17"/>
    <property type="match status" value="1"/>
</dbReference>
<keyword evidence="8" id="KW-0645">Protease</keyword>
<evidence type="ECO:0000256" key="13">
    <source>
        <dbReference type="ARBA" id="ARBA00030930"/>
    </source>
</evidence>
<evidence type="ECO:0000256" key="4">
    <source>
        <dbReference type="ARBA" id="ARBA00012565"/>
    </source>
</evidence>
<comment type="catalytic activity">
    <reaction evidence="18">
        <text>S-benzyl-L-cysteinylglycine + H2O = S-benzyl-L-cysteine + glycine</text>
        <dbReference type="Rhea" id="RHEA:62568"/>
        <dbReference type="ChEBI" id="CHEBI:15377"/>
        <dbReference type="ChEBI" id="CHEBI:57305"/>
        <dbReference type="ChEBI" id="CHEBI:145802"/>
        <dbReference type="ChEBI" id="CHEBI:145803"/>
    </reaction>
    <physiologicalReaction direction="left-to-right" evidence="18">
        <dbReference type="Rhea" id="RHEA:62569"/>
    </physiologicalReaction>
</comment>
<dbReference type="Pfam" id="PF02789">
    <property type="entry name" value="Peptidase_M17_N"/>
    <property type="match status" value="1"/>
</dbReference>
<dbReference type="PROSITE" id="PS00631">
    <property type="entry name" value="CYTOSOL_AP"/>
    <property type="match status" value="1"/>
</dbReference>
<keyword evidence="9" id="KW-0378">Hydrolase</keyword>
<evidence type="ECO:0000256" key="6">
    <source>
        <dbReference type="ARBA" id="ARBA00014190"/>
    </source>
</evidence>
<evidence type="ECO:0000256" key="12">
    <source>
        <dbReference type="ARBA" id="ARBA00029605"/>
    </source>
</evidence>
<evidence type="ECO:0000256" key="8">
    <source>
        <dbReference type="ARBA" id="ARBA00022670"/>
    </source>
</evidence>
<evidence type="ECO:0000313" key="21">
    <source>
        <dbReference type="EMBL" id="MDE49464.1"/>
    </source>
</evidence>
<comment type="function">
    <text evidence="17">Cytosolic metallopeptidase that catalyzes the removal of unsubstituted N-terminal hydrophobic amino acids from various peptides. The presence of Zn(2+) ions is essential for the peptidase activity, and the association with other cofactors can modulate the substrate spectificity of the enzyme. For instance, in the presence of Mn(2+), it displays a specific Cys-Gly hydrolyzing activity of Cys-Gly-S-conjugates. Involved in the metabolism of glutathione and in the degradation of glutathione S-conjugates, which may play a role in the control of the cell redox status.</text>
</comment>
<evidence type="ECO:0000256" key="1">
    <source>
        <dbReference type="ARBA" id="ARBA00000135"/>
    </source>
</evidence>
<accession>A0A6G1SG35</accession>
<evidence type="ECO:0000256" key="15">
    <source>
        <dbReference type="ARBA" id="ARBA00031564"/>
    </source>
</evidence>
<dbReference type="InterPro" id="IPR023042">
    <property type="entry name" value="Peptidase_M17_leu_NH2_pept"/>
</dbReference>
<comment type="catalytic activity">
    <reaction evidence="2">
        <text>Release of N-terminal proline from a peptide.</text>
        <dbReference type="EC" id="3.4.11.5"/>
    </reaction>
</comment>
<dbReference type="CDD" id="cd00433">
    <property type="entry name" value="Peptidase_M17"/>
    <property type="match status" value="1"/>
</dbReference>
<evidence type="ECO:0000256" key="3">
    <source>
        <dbReference type="ARBA" id="ARBA00009528"/>
    </source>
</evidence>
<dbReference type="Gene3D" id="3.40.220.10">
    <property type="entry name" value="Leucine Aminopeptidase, subunit E, domain 1"/>
    <property type="match status" value="1"/>
</dbReference>
<dbReference type="InterPro" id="IPR008283">
    <property type="entry name" value="Peptidase_M17_N"/>
</dbReference>
<dbReference type="Pfam" id="PF00883">
    <property type="entry name" value="Peptidase_M17"/>
    <property type="match status" value="1"/>
</dbReference>
<comment type="catalytic activity">
    <reaction evidence="19">
        <text>L-cysteinylglycine + H2O = L-cysteine + glycine</text>
        <dbReference type="Rhea" id="RHEA:28783"/>
        <dbReference type="ChEBI" id="CHEBI:15377"/>
        <dbReference type="ChEBI" id="CHEBI:35235"/>
        <dbReference type="ChEBI" id="CHEBI:57305"/>
        <dbReference type="ChEBI" id="CHEBI:61694"/>
    </reaction>
    <physiologicalReaction direction="left-to-right" evidence="19">
        <dbReference type="Rhea" id="RHEA:28784"/>
    </physiologicalReaction>
</comment>
<evidence type="ECO:0000256" key="16">
    <source>
        <dbReference type="ARBA" id="ARBA00033172"/>
    </source>
</evidence>
<evidence type="ECO:0000256" key="18">
    <source>
        <dbReference type="ARBA" id="ARBA00047881"/>
    </source>
</evidence>
<proteinExistence type="inferred from homology"/>
<dbReference type="PRINTS" id="PR00481">
    <property type="entry name" value="LAMNOPPTDASE"/>
</dbReference>
<dbReference type="GO" id="GO:0070006">
    <property type="term" value="F:metalloaminopeptidase activity"/>
    <property type="evidence" value="ECO:0007669"/>
    <property type="project" value="InterPro"/>
</dbReference>
<dbReference type="EMBL" id="GGYP01004693">
    <property type="protein sequence ID" value="MDE49464.1"/>
    <property type="molecule type" value="Transcribed_RNA"/>
</dbReference>
<comment type="similarity">
    <text evidence="3">Belongs to the peptidase M17 family.</text>
</comment>
<evidence type="ECO:0000256" key="10">
    <source>
        <dbReference type="ARBA" id="ARBA00023511"/>
    </source>
</evidence>
<gene>
    <name evidence="21" type="primary">LAP3</name>
    <name evidence="21" type="ORF">g.21032</name>
</gene>
<dbReference type="InterPro" id="IPR011356">
    <property type="entry name" value="Leucine_aapep/pepB"/>
</dbReference>
<dbReference type="AlphaFoldDB" id="A0A6G1SG35"/>
<evidence type="ECO:0000256" key="7">
    <source>
        <dbReference type="ARBA" id="ARBA00022438"/>
    </source>
</evidence>
<dbReference type="NCBIfam" id="NF002074">
    <property type="entry name" value="PRK00913.1-4"/>
    <property type="match status" value="1"/>
</dbReference>
<keyword evidence="7 21" id="KW-0031">Aminopeptidase</keyword>
<reference evidence="21" key="1">
    <citation type="submission" date="2018-10" db="EMBL/GenBank/DDBJ databases">
        <title>Transcriptome assembly of Aceria tosichella (Wheat curl mite) Type 2.</title>
        <authorList>
            <person name="Scully E.D."/>
            <person name="Geib S.M."/>
            <person name="Palmer N.A."/>
            <person name="Gupta A.K."/>
            <person name="Sarath G."/>
            <person name="Tatineni S."/>
        </authorList>
    </citation>
    <scope>NUCLEOTIDE SEQUENCE</scope>
    <source>
        <strain evidence="21">LincolnNE</strain>
    </source>
</reference>
<dbReference type="SUPFAM" id="SSF52949">
    <property type="entry name" value="Macro domain-like"/>
    <property type="match status" value="1"/>
</dbReference>
<comment type="catalytic activity">
    <reaction evidence="1">
        <text>Release of an N-terminal amino acid, Xaa-|-Yaa-, in which Xaa is preferably Leu, but may be other amino acids including Pro although not Arg or Lys, and Yaa may be Pro. Amino acid amides and methyl esters are also readily hydrolyzed, but rates on arylamides are exceedingly low.</text>
        <dbReference type="EC" id="3.4.11.1"/>
    </reaction>
</comment>
<dbReference type="GO" id="GO:0005737">
    <property type="term" value="C:cytoplasm"/>
    <property type="evidence" value="ECO:0007669"/>
    <property type="project" value="InterPro"/>
</dbReference>
<dbReference type="EC" id="3.4.13.23" evidence="11"/>
<comment type="catalytic activity">
    <reaction evidence="10">
        <text>an S-substituted L-cysteinylglycine + H2O = an S-substituted L-cysteine + glycine</text>
        <dbReference type="Rhea" id="RHEA:60444"/>
        <dbReference type="ChEBI" id="CHEBI:15377"/>
        <dbReference type="ChEBI" id="CHEBI:57305"/>
        <dbReference type="ChEBI" id="CHEBI:58717"/>
        <dbReference type="ChEBI" id="CHEBI:143103"/>
        <dbReference type="EC" id="3.4.13.23"/>
    </reaction>
    <physiologicalReaction direction="left-to-right" evidence="10">
        <dbReference type="Rhea" id="RHEA:60445"/>
    </physiologicalReaction>
</comment>
<dbReference type="PANTHER" id="PTHR11963:SF23">
    <property type="entry name" value="CYTOSOL AMINOPEPTIDASE"/>
    <property type="match status" value="1"/>
</dbReference>
<dbReference type="SUPFAM" id="SSF53187">
    <property type="entry name" value="Zn-dependent exopeptidases"/>
    <property type="match status" value="1"/>
</dbReference>
<evidence type="ECO:0000256" key="5">
    <source>
        <dbReference type="ARBA" id="ARBA00012568"/>
    </source>
</evidence>
<protein>
    <recommendedName>
        <fullName evidence="6">Cytosol aminopeptidase</fullName>
        <ecNumber evidence="4">3.4.11.1</ecNumber>
        <ecNumber evidence="5">3.4.11.5</ecNumber>
        <ecNumber evidence="11">3.4.13.23</ecNumber>
    </recommendedName>
    <alternativeName>
        <fullName evidence="14">Cysteinylglycine-S-conjugate dipeptidase</fullName>
    </alternativeName>
    <alternativeName>
        <fullName evidence="15">Leucine aminopeptidase 3</fullName>
    </alternativeName>
    <alternativeName>
        <fullName evidence="16">Leucyl aminopeptidase</fullName>
    </alternativeName>
    <alternativeName>
        <fullName evidence="13">Proline aminopeptidase</fullName>
    </alternativeName>
    <alternativeName>
        <fullName evidence="12">Prolyl aminopeptidase</fullName>
    </alternativeName>
</protein>
<name>A0A6G1SG35_9ACAR</name>
<dbReference type="InterPro" id="IPR043472">
    <property type="entry name" value="Macro_dom-like"/>
</dbReference>
<dbReference type="EC" id="3.4.11.5" evidence="5"/>
<evidence type="ECO:0000256" key="19">
    <source>
        <dbReference type="ARBA" id="ARBA00049107"/>
    </source>
</evidence>
<evidence type="ECO:0000256" key="14">
    <source>
        <dbReference type="ARBA" id="ARBA00030997"/>
    </source>
</evidence>
<evidence type="ECO:0000256" key="2">
    <source>
        <dbReference type="ARBA" id="ARBA00001585"/>
    </source>
</evidence>
<dbReference type="PANTHER" id="PTHR11963">
    <property type="entry name" value="LEUCINE AMINOPEPTIDASE-RELATED"/>
    <property type="match status" value="1"/>
</dbReference>
<feature type="domain" description="Cytosol aminopeptidase" evidence="20">
    <location>
        <begin position="383"/>
        <end position="390"/>
    </location>
</feature>
<evidence type="ECO:0000256" key="17">
    <source>
        <dbReference type="ARBA" id="ARBA00045966"/>
    </source>
</evidence>
<sequence length="540" mass="58523">MHQSFSLGRYLISVSVSKSHSKILASRLSVISTRQLQLSSVDMTKALVLGAYQPTGGDASSNKQASVLTESASQFDSKVNGKLNSLVAQFGPHKKGKAKTFYDLHQDYPVVSVVGLGPPDATFNEAEDVDEKRENVRSAIAVAAKSVRDEPGVDEVQVDPCGDAEAASEGANLALWHFDELKSEKYKKKVVKVDVYRPDGSSDGPVKEAFERGAKLARAQNVCRRLAEMPANLMTPTIFGKFAEDLFKDFPNVKVTVHDQKWAESKKMYSFLSVAKGSAEPPKFLEIHYNNKPDSKPFALVGKGITFDSGGISIKPAANMDKMRYDMGGAANVVSTTFALASLQAKVNVVALAPLCENLPSGTANKPGDVVVAMNGKSIQIDNTDAEGRLVLADALCYAHEFQPQAILDIATLTGAMNIALGSAATGVFTNSTSLYDQLRQASYHTGDRVWRLPLYSHYKTQVTDSQLADCLNIGKNGGQGGSCTAAAFLSEFVKCNKWLHLDIAGVMESKDEYPYYGKGMSGRPVRTLFYFLSDFFKTN</sequence>
<dbReference type="Gene3D" id="3.40.630.10">
    <property type="entry name" value="Zn peptidases"/>
    <property type="match status" value="1"/>
</dbReference>
<dbReference type="EC" id="3.4.11.1" evidence="4"/>
<organism evidence="21">
    <name type="scientific">Aceria tosichella</name>
    <name type="common">wheat curl mite</name>
    <dbReference type="NCBI Taxonomy" id="561515"/>
    <lineage>
        <taxon>Eukaryota</taxon>
        <taxon>Metazoa</taxon>
        <taxon>Ecdysozoa</taxon>
        <taxon>Arthropoda</taxon>
        <taxon>Chelicerata</taxon>
        <taxon>Arachnida</taxon>
        <taxon>Acari</taxon>
        <taxon>Acariformes</taxon>
        <taxon>Trombidiformes</taxon>
        <taxon>Prostigmata</taxon>
        <taxon>Eupodina</taxon>
        <taxon>Eriophyoidea</taxon>
        <taxon>Eriophyidae</taxon>
        <taxon>Eriophyinae</taxon>
        <taxon>Aceriini</taxon>
        <taxon>Aceria</taxon>
    </lineage>
</organism>